<dbReference type="AlphaFoldDB" id="A0A5C6BID9"/>
<name>A0A5C6BID9_9PLAN</name>
<keyword evidence="1" id="KW-0812">Transmembrane</keyword>
<reference evidence="2 3" key="1">
    <citation type="submission" date="2019-02" db="EMBL/GenBank/DDBJ databases">
        <title>Deep-cultivation of Planctomycetes and their phenomic and genomic characterization uncovers novel biology.</title>
        <authorList>
            <person name="Wiegand S."/>
            <person name="Jogler M."/>
            <person name="Boedeker C."/>
            <person name="Pinto D."/>
            <person name="Vollmers J."/>
            <person name="Rivas-Marin E."/>
            <person name="Kohn T."/>
            <person name="Peeters S.H."/>
            <person name="Heuer A."/>
            <person name="Rast P."/>
            <person name="Oberbeckmann S."/>
            <person name="Bunk B."/>
            <person name="Jeske O."/>
            <person name="Meyerdierks A."/>
            <person name="Storesund J.E."/>
            <person name="Kallscheuer N."/>
            <person name="Luecker S."/>
            <person name="Lage O.M."/>
            <person name="Pohl T."/>
            <person name="Merkel B.J."/>
            <person name="Hornburger P."/>
            <person name="Mueller R.-W."/>
            <person name="Bruemmer F."/>
            <person name="Labrenz M."/>
            <person name="Spormann A.M."/>
            <person name="Op Den Camp H."/>
            <person name="Overmann J."/>
            <person name="Amann R."/>
            <person name="Jetten M.S.M."/>
            <person name="Mascher T."/>
            <person name="Medema M.H."/>
            <person name="Devos D.P."/>
            <person name="Kaster A.-K."/>
            <person name="Ovreas L."/>
            <person name="Rohde M."/>
            <person name="Galperin M.Y."/>
            <person name="Jogler C."/>
        </authorList>
    </citation>
    <scope>NUCLEOTIDE SEQUENCE [LARGE SCALE GENOMIC DNA]</scope>
    <source>
        <strain evidence="2 3">CA54</strain>
    </source>
</reference>
<evidence type="ECO:0000313" key="3">
    <source>
        <dbReference type="Proteomes" id="UP000320735"/>
    </source>
</evidence>
<keyword evidence="1" id="KW-1133">Transmembrane helix</keyword>
<feature type="transmembrane region" description="Helical" evidence="1">
    <location>
        <begin position="115"/>
        <end position="134"/>
    </location>
</feature>
<feature type="transmembrane region" description="Helical" evidence="1">
    <location>
        <begin position="141"/>
        <end position="163"/>
    </location>
</feature>
<gene>
    <name evidence="2" type="ORF">CA54_02890</name>
</gene>
<comment type="caution">
    <text evidence="2">The sequence shown here is derived from an EMBL/GenBank/DDBJ whole genome shotgun (WGS) entry which is preliminary data.</text>
</comment>
<proteinExistence type="predicted"/>
<dbReference type="EMBL" id="SJPP01000001">
    <property type="protein sequence ID" value="TWU11482.1"/>
    <property type="molecule type" value="Genomic_DNA"/>
</dbReference>
<dbReference type="Proteomes" id="UP000320735">
    <property type="component" value="Unassembled WGS sequence"/>
</dbReference>
<organism evidence="2 3">
    <name type="scientific">Symmachiella macrocystis</name>
    <dbReference type="NCBI Taxonomy" id="2527985"/>
    <lineage>
        <taxon>Bacteria</taxon>
        <taxon>Pseudomonadati</taxon>
        <taxon>Planctomycetota</taxon>
        <taxon>Planctomycetia</taxon>
        <taxon>Planctomycetales</taxon>
        <taxon>Planctomycetaceae</taxon>
        <taxon>Symmachiella</taxon>
    </lineage>
</organism>
<keyword evidence="3" id="KW-1185">Reference proteome</keyword>
<sequence>MQGGRDCHSNRGGRSPQEAAVTSIVGKRSLIGTDCWKCCVLCLWHTDCRQQSVPPAVLVPVSKGVCTTMGLHFPSFRSCIAIAHIVFGIITVFGAVYRMESPPQPGIMGHPFEEIFEMVFGLLISVTSTLWLINGAGWGRYVAYVWLFCLAIGVYFGLSIALAST</sequence>
<evidence type="ECO:0000313" key="2">
    <source>
        <dbReference type="EMBL" id="TWU11482.1"/>
    </source>
</evidence>
<evidence type="ECO:0000256" key="1">
    <source>
        <dbReference type="SAM" id="Phobius"/>
    </source>
</evidence>
<feature type="transmembrane region" description="Helical" evidence="1">
    <location>
        <begin position="79"/>
        <end position="99"/>
    </location>
</feature>
<accession>A0A5C6BID9</accession>
<protein>
    <submittedName>
        <fullName evidence="2">Uncharacterized protein</fullName>
    </submittedName>
</protein>
<keyword evidence="1" id="KW-0472">Membrane</keyword>